<keyword evidence="3" id="KW-1185">Reference proteome</keyword>
<evidence type="ECO:0000313" key="2">
    <source>
        <dbReference type="EMBL" id="GFT56008.1"/>
    </source>
</evidence>
<feature type="chain" id="PRO_5036501353" evidence="1">
    <location>
        <begin position="28"/>
        <end position="136"/>
    </location>
</feature>
<sequence length="136" mass="15312">MFKSRISRLFIGSILYYLLLITDLNCASREKDSVKKVAYERRPRNPSVPYPYRKQFRPKGFILSSSNPSPSSPTPTPSVYFPRQRKRFAELGVAVSNVAASVKNVAATMFDLINVLAPGMKGPLEDLTKTLDKEKQ</sequence>
<gene>
    <name evidence="2" type="ORF">NPIL_636631</name>
</gene>
<protein>
    <submittedName>
        <fullName evidence="2">Uncharacterized protein</fullName>
    </submittedName>
</protein>
<reference evidence="2" key="1">
    <citation type="submission" date="2020-08" db="EMBL/GenBank/DDBJ databases">
        <title>Multicomponent nature underlies the extraordinary mechanical properties of spider dragline silk.</title>
        <authorList>
            <person name="Kono N."/>
            <person name="Nakamura H."/>
            <person name="Mori M."/>
            <person name="Yoshida Y."/>
            <person name="Ohtoshi R."/>
            <person name="Malay A.D."/>
            <person name="Moran D.A.P."/>
            <person name="Tomita M."/>
            <person name="Numata K."/>
            <person name="Arakawa K."/>
        </authorList>
    </citation>
    <scope>NUCLEOTIDE SEQUENCE</scope>
</reference>
<evidence type="ECO:0000313" key="3">
    <source>
        <dbReference type="Proteomes" id="UP000887013"/>
    </source>
</evidence>
<feature type="signal peptide" evidence="1">
    <location>
        <begin position="1"/>
        <end position="27"/>
    </location>
</feature>
<accession>A0A8X6TX27</accession>
<name>A0A8X6TX27_NEPPI</name>
<organism evidence="2 3">
    <name type="scientific">Nephila pilipes</name>
    <name type="common">Giant wood spider</name>
    <name type="synonym">Nephila maculata</name>
    <dbReference type="NCBI Taxonomy" id="299642"/>
    <lineage>
        <taxon>Eukaryota</taxon>
        <taxon>Metazoa</taxon>
        <taxon>Ecdysozoa</taxon>
        <taxon>Arthropoda</taxon>
        <taxon>Chelicerata</taxon>
        <taxon>Arachnida</taxon>
        <taxon>Araneae</taxon>
        <taxon>Araneomorphae</taxon>
        <taxon>Entelegynae</taxon>
        <taxon>Araneoidea</taxon>
        <taxon>Nephilidae</taxon>
        <taxon>Nephila</taxon>
    </lineage>
</organism>
<evidence type="ECO:0000256" key="1">
    <source>
        <dbReference type="SAM" id="SignalP"/>
    </source>
</evidence>
<dbReference type="EMBL" id="BMAW01066692">
    <property type="protein sequence ID" value="GFT56008.1"/>
    <property type="molecule type" value="Genomic_DNA"/>
</dbReference>
<dbReference type="Proteomes" id="UP000887013">
    <property type="component" value="Unassembled WGS sequence"/>
</dbReference>
<comment type="caution">
    <text evidence="2">The sequence shown here is derived from an EMBL/GenBank/DDBJ whole genome shotgun (WGS) entry which is preliminary data.</text>
</comment>
<proteinExistence type="predicted"/>
<keyword evidence="1" id="KW-0732">Signal</keyword>
<dbReference type="AlphaFoldDB" id="A0A8X6TX27"/>